<protein>
    <submittedName>
        <fullName evidence="2">Uncharacterized protein</fullName>
    </submittedName>
</protein>
<accession>A0ABS7CTH9</accession>
<dbReference type="EMBL" id="JAHYXK010000005">
    <property type="protein sequence ID" value="MBW7467120.1"/>
    <property type="molecule type" value="Genomic_DNA"/>
</dbReference>
<dbReference type="PROSITE" id="PS51257">
    <property type="entry name" value="PROKAR_LIPOPROTEIN"/>
    <property type="match status" value="1"/>
</dbReference>
<proteinExistence type="predicted"/>
<keyword evidence="1" id="KW-0732">Signal</keyword>
<evidence type="ECO:0000313" key="2">
    <source>
        <dbReference type="EMBL" id="MBW7467120.1"/>
    </source>
</evidence>
<feature type="signal peptide" evidence="1">
    <location>
        <begin position="1"/>
        <end position="23"/>
    </location>
</feature>
<evidence type="ECO:0000256" key="1">
    <source>
        <dbReference type="SAM" id="SignalP"/>
    </source>
</evidence>
<evidence type="ECO:0000313" key="3">
    <source>
        <dbReference type="Proteomes" id="UP000813018"/>
    </source>
</evidence>
<organism evidence="2 3">
    <name type="scientific">Pontibacter aydingkolensis</name>
    <dbReference type="NCBI Taxonomy" id="1911536"/>
    <lineage>
        <taxon>Bacteria</taxon>
        <taxon>Pseudomonadati</taxon>
        <taxon>Bacteroidota</taxon>
        <taxon>Cytophagia</taxon>
        <taxon>Cytophagales</taxon>
        <taxon>Hymenobacteraceae</taxon>
        <taxon>Pontibacter</taxon>
    </lineage>
</organism>
<reference evidence="2 3" key="1">
    <citation type="journal article" date="2016" name="Int. J. Syst. Evol. Microbiol.">
        <title>Pontibacter aydingkolensis sp. nov., isolated from soil of a salt lake.</title>
        <authorList>
            <person name="Osman G."/>
            <person name="Zhang T."/>
            <person name="Lou K."/>
            <person name="Gao Y."/>
            <person name="Chang W."/>
            <person name="Lin Q."/>
            <person name="Yang H.M."/>
            <person name="Huo X.D."/>
            <person name="Wang N."/>
        </authorList>
    </citation>
    <scope>NUCLEOTIDE SEQUENCE [LARGE SCALE GENOMIC DNA]</scope>
    <source>
        <strain evidence="2 3">KACC 19255</strain>
    </source>
</reference>
<feature type="chain" id="PRO_5046704152" evidence="1">
    <location>
        <begin position="24"/>
        <end position="190"/>
    </location>
</feature>
<dbReference type="Proteomes" id="UP000813018">
    <property type="component" value="Unassembled WGS sequence"/>
</dbReference>
<sequence>MAKYSIGLILGLLLALTACEPPAPVDTSAAGDYNLTLYLQEQKAHMQAKKPMVLKSVTTGDKPVETVETDEIDWEDELAVFEQLDLRRPALEDYYMKQETVLENGDIAVEYKKKEESEPLVHYLYLTLTPTRQLKELNATLQDKNPLFYSRRHVTLQTEPETGNVSSYRITGVQKLIFSDSLHFKVDANL</sequence>
<dbReference type="RefSeq" id="WP_219876998.1">
    <property type="nucleotide sequence ID" value="NZ_JAHYXK010000005.1"/>
</dbReference>
<comment type="caution">
    <text evidence="2">The sequence shown here is derived from an EMBL/GenBank/DDBJ whole genome shotgun (WGS) entry which is preliminary data.</text>
</comment>
<name>A0ABS7CTH9_9BACT</name>
<gene>
    <name evidence="2" type="ORF">K0O23_08565</name>
</gene>
<keyword evidence="3" id="KW-1185">Reference proteome</keyword>